<sequence>MTDQVRRDGTAEGELLDPLLDAADAPAAQAEEASSQPTTEAEPVGQPTPEPEAAEPEQVAVAAEPEAAEPEQVAVAAEPEHVAVAAEPEAAEPEQVAIAAEPEAAEPEQVAATAEPEHVAATAEPEAAEPEQVAAAAEPEAAEVEAEAAGASFTPVAEEQSRPRKLKDLQAGMELDGRVTSIALYGIFVDVGVGRDGLVHISEMSDTRIDKPSDIVQIDDRVRVRIKSIDPEARRISLTMRTGSGERERGGRGKPRRAEVDKDRLSSIKVGDVVDGTITGYAPFGAFADIGVGKDGLVHVSELAEGRVERPEDAVKVGDRFQFKILEVDPDGTRISLSLRRAQRTQKMQGLEPGSVIEGTVSGIAPFGAFVDIGVGRDGLVHISALSSSRVNRVEDVVKVGDRVSVRVLEVDQQSKRISLTMRVDESDEEQHGSLEEDFASAAPSRSSANSGVATRPSPPATQRFASAAEAKAGRDRERERRERRERDRNRVQAQPEIYSTEDVEEEFVGDATLEDLLTKFGGPTSRRERRNNRRGEESDYEDEGDGDEVRQDRRQRDVIRRTLQQVGRDE</sequence>
<dbReference type="InterPro" id="IPR050437">
    <property type="entry name" value="Ribos_protein_bS1-like"/>
</dbReference>
<reference evidence="7" key="1">
    <citation type="submission" date="2017-08" db="EMBL/GenBank/DDBJ databases">
        <authorList>
            <person name="Grouzdev D.S."/>
            <person name="Gaisin V.A."/>
            <person name="Rysina M.S."/>
            <person name="Gorlenko V.M."/>
        </authorList>
    </citation>
    <scope>NUCLEOTIDE SEQUENCE [LARGE SCALE GENOMIC DNA]</scope>
    <source>
        <strain evidence="7">Kir15-3F</strain>
    </source>
</reference>
<dbReference type="EMBL" id="NQWI01000003">
    <property type="protein sequence ID" value="PDW04852.1"/>
    <property type="molecule type" value="Genomic_DNA"/>
</dbReference>
<organism evidence="6 7">
    <name type="scientific">Candidatus Viridilinea mediisalina</name>
    <dbReference type="NCBI Taxonomy" id="2024553"/>
    <lineage>
        <taxon>Bacteria</taxon>
        <taxon>Bacillati</taxon>
        <taxon>Chloroflexota</taxon>
        <taxon>Chloroflexia</taxon>
        <taxon>Chloroflexales</taxon>
        <taxon>Chloroflexineae</taxon>
        <taxon>Oscillochloridaceae</taxon>
        <taxon>Candidatus Viridilinea</taxon>
    </lineage>
</organism>
<feature type="domain" description="S1 motif" evidence="5">
    <location>
        <begin position="271"/>
        <end position="340"/>
    </location>
</feature>
<feature type="compositionally biased region" description="Low complexity" evidence="4">
    <location>
        <begin position="440"/>
        <end position="451"/>
    </location>
</feature>
<feature type="region of interest" description="Disordered" evidence="4">
    <location>
        <begin position="422"/>
        <end position="571"/>
    </location>
</feature>
<dbReference type="Gene3D" id="2.40.50.140">
    <property type="entry name" value="Nucleic acid-binding proteins"/>
    <property type="match status" value="3"/>
</dbReference>
<gene>
    <name evidence="6" type="ORF">CJ255_01190</name>
</gene>
<keyword evidence="2" id="KW-0689">Ribosomal protein</keyword>
<feature type="compositionally biased region" description="Low complexity" evidence="4">
    <location>
        <begin position="12"/>
        <end position="33"/>
    </location>
</feature>
<dbReference type="SMART" id="SM00316">
    <property type="entry name" value="S1"/>
    <property type="match status" value="3"/>
</dbReference>
<evidence type="ECO:0000256" key="4">
    <source>
        <dbReference type="SAM" id="MobiDB-lite"/>
    </source>
</evidence>
<dbReference type="Pfam" id="PF00575">
    <property type="entry name" value="S1"/>
    <property type="match status" value="3"/>
</dbReference>
<feature type="compositionally biased region" description="Basic and acidic residues" evidence="4">
    <location>
        <begin position="244"/>
        <end position="259"/>
    </location>
</feature>
<dbReference type="InterPro" id="IPR044146">
    <property type="entry name" value="S1_Tex"/>
</dbReference>
<feature type="compositionally biased region" description="Basic and acidic residues" evidence="4">
    <location>
        <begin position="1"/>
        <end position="10"/>
    </location>
</feature>
<dbReference type="GO" id="GO:0003729">
    <property type="term" value="F:mRNA binding"/>
    <property type="evidence" value="ECO:0007669"/>
    <property type="project" value="TreeGrafter"/>
</dbReference>
<dbReference type="FunFam" id="2.40.50.140:FF:000051">
    <property type="entry name" value="RNA-binding transcriptional accessory protein"/>
    <property type="match status" value="3"/>
</dbReference>
<dbReference type="OrthoDB" id="9804077at2"/>
<feature type="region of interest" description="Disordered" evidence="4">
    <location>
        <begin position="1"/>
        <end position="161"/>
    </location>
</feature>
<comment type="similarity">
    <text evidence="1">Belongs to the bacterial ribosomal protein bS1 family.</text>
</comment>
<dbReference type="PANTHER" id="PTHR10724:SF7">
    <property type="entry name" value="SMALL RIBOSOMAL SUBUNIT PROTEIN BS1C"/>
    <property type="match status" value="1"/>
</dbReference>
<proteinExistence type="inferred from homology"/>
<dbReference type="GO" id="GO:0022627">
    <property type="term" value="C:cytosolic small ribosomal subunit"/>
    <property type="evidence" value="ECO:0007669"/>
    <property type="project" value="TreeGrafter"/>
</dbReference>
<evidence type="ECO:0000256" key="1">
    <source>
        <dbReference type="ARBA" id="ARBA00006767"/>
    </source>
</evidence>
<feature type="domain" description="S1 motif" evidence="5">
    <location>
        <begin position="172"/>
        <end position="241"/>
    </location>
</feature>
<dbReference type="CDD" id="cd05685">
    <property type="entry name" value="S1_Tex"/>
    <property type="match status" value="2"/>
</dbReference>
<feature type="compositionally biased region" description="Low complexity" evidence="4">
    <location>
        <begin position="56"/>
        <end position="139"/>
    </location>
</feature>
<comment type="caution">
    <text evidence="6">The sequence shown here is derived from an EMBL/GenBank/DDBJ whole genome shotgun (WGS) entry which is preliminary data.</text>
</comment>
<dbReference type="InterPro" id="IPR003029">
    <property type="entry name" value="S1_domain"/>
</dbReference>
<evidence type="ECO:0000259" key="5">
    <source>
        <dbReference type="PROSITE" id="PS50126"/>
    </source>
</evidence>
<feature type="compositionally biased region" description="Acidic residues" evidence="4">
    <location>
        <begin position="500"/>
        <end position="509"/>
    </location>
</feature>
<feature type="compositionally biased region" description="Basic and acidic residues" evidence="4">
    <location>
        <begin position="472"/>
        <end position="491"/>
    </location>
</feature>
<feature type="domain" description="S1 motif" evidence="5">
    <location>
        <begin position="354"/>
        <end position="423"/>
    </location>
</feature>
<name>A0A2A6RP68_9CHLR</name>
<evidence type="ECO:0000256" key="3">
    <source>
        <dbReference type="ARBA" id="ARBA00023274"/>
    </source>
</evidence>
<dbReference type="GO" id="GO:0003735">
    <property type="term" value="F:structural constituent of ribosome"/>
    <property type="evidence" value="ECO:0007669"/>
    <property type="project" value="TreeGrafter"/>
</dbReference>
<evidence type="ECO:0000313" key="6">
    <source>
        <dbReference type="EMBL" id="PDW04852.1"/>
    </source>
</evidence>
<dbReference type="GO" id="GO:0006412">
    <property type="term" value="P:translation"/>
    <property type="evidence" value="ECO:0007669"/>
    <property type="project" value="TreeGrafter"/>
</dbReference>
<accession>A0A2A6RP68</accession>
<evidence type="ECO:0000313" key="7">
    <source>
        <dbReference type="Proteomes" id="UP000220527"/>
    </source>
</evidence>
<dbReference type="Proteomes" id="UP000220527">
    <property type="component" value="Unassembled WGS sequence"/>
</dbReference>
<dbReference type="AlphaFoldDB" id="A0A2A6RP68"/>
<keyword evidence="7" id="KW-1185">Reference proteome</keyword>
<dbReference type="PANTHER" id="PTHR10724">
    <property type="entry name" value="30S RIBOSOMAL PROTEIN S1"/>
    <property type="match status" value="1"/>
</dbReference>
<feature type="region of interest" description="Disordered" evidence="4">
    <location>
        <begin position="240"/>
        <end position="259"/>
    </location>
</feature>
<feature type="compositionally biased region" description="Basic and acidic residues" evidence="4">
    <location>
        <begin position="548"/>
        <end position="561"/>
    </location>
</feature>
<dbReference type="SUPFAM" id="SSF50249">
    <property type="entry name" value="Nucleic acid-binding proteins"/>
    <property type="match status" value="3"/>
</dbReference>
<protein>
    <submittedName>
        <fullName evidence="6">RNA-binding protein</fullName>
    </submittedName>
</protein>
<dbReference type="InterPro" id="IPR012340">
    <property type="entry name" value="NA-bd_OB-fold"/>
</dbReference>
<dbReference type="RefSeq" id="WP_097642264.1">
    <property type="nucleotide sequence ID" value="NZ_NQWI01000003.1"/>
</dbReference>
<keyword evidence="3" id="KW-0687">Ribonucleoprotein</keyword>
<dbReference type="PROSITE" id="PS50126">
    <property type="entry name" value="S1"/>
    <property type="match status" value="3"/>
</dbReference>
<evidence type="ECO:0000256" key="2">
    <source>
        <dbReference type="ARBA" id="ARBA00022980"/>
    </source>
</evidence>